<feature type="transmembrane region" description="Helical" evidence="14">
    <location>
        <begin position="345"/>
        <end position="364"/>
    </location>
</feature>
<reference evidence="17 18" key="1">
    <citation type="submission" date="2018-04" db="EMBL/GenBank/DDBJ databases">
        <authorList>
            <person name="Zhang X."/>
            <person name="Yuan J."/>
            <person name="Li F."/>
            <person name="Xiang J."/>
        </authorList>
    </citation>
    <scope>NUCLEOTIDE SEQUENCE [LARGE SCALE GENOMIC DNA]</scope>
    <source>
        <tissue evidence="17">Muscle</tissue>
    </source>
</reference>
<dbReference type="GO" id="GO:0000323">
    <property type="term" value="C:lytic vacuole"/>
    <property type="evidence" value="ECO:0007669"/>
    <property type="project" value="UniProtKB-ARBA"/>
</dbReference>
<keyword evidence="18" id="KW-1185">Reference proteome</keyword>
<dbReference type="Pfam" id="PF00664">
    <property type="entry name" value="ABC_membrane"/>
    <property type="match status" value="4"/>
</dbReference>
<feature type="domain" description="ABC transmembrane type-1" evidence="16">
    <location>
        <begin position="1055"/>
        <end position="1190"/>
    </location>
</feature>
<feature type="transmembrane region" description="Helical" evidence="14">
    <location>
        <begin position="2342"/>
        <end position="2365"/>
    </location>
</feature>
<dbReference type="InterPro" id="IPR003439">
    <property type="entry name" value="ABC_transporter-like_ATP-bd"/>
</dbReference>
<feature type="transmembrane region" description="Helical" evidence="14">
    <location>
        <begin position="575"/>
        <end position="597"/>
    </location>
</feature>
<evidence type="ECO:0000256" key="8">
    <source>
        <dbReference type="ARBA" id="ARBA00022840"/>
    </source>
</evidence>
<evidence type="ECO:0000256" key="2">
    <source>
        <dbReference type="ARBA" id="ARBA00009726"/>
    </source>
</evidence>
<feature type="transmembrane region" description="Helical" evidence="14">
    <location>
        <begin position="449"/>
        <end position="467"/>
    </location>
</feature>
<dbReference type="InterPro" id="IPR027417">
    <property type="entry name" value="P-loop_NTPase"/>
</dbReference>
<feature type="domain" description="ABC transporter" evidence="15">
    <location>
        <begin position="626"/>
        <end position="851"/>
    </location>
</feature>
<feature type="transmembrane region" description="Helical" evidence="14">
    <location>
        <begin position="531"/>
        <end position="555"/>
    </location>
</feature>
<dbReference type="FunFam" id="1.20.1560.10:FF:000001">
    <property type="entry name" value="ATP-binding cassette subfamily C member 1"/>
    <property type="match status" value="1"/>
</dbReference>
<evidence type="ECO:0000256" key="10">
    <source>
        <dbReference type="ARBA" id="ARBA00023136"/>
    </source>
</evidence>
<dbReference type="CDD" id="cd03244">
    <property type="entry name" value="ABCC_MRP_domain2"/>
    <property type="match status" value="1"/>
</dbReference>
<dbReference type="SUPFAM" id="SSF90123">
    <property type="entry name" value="ABC transporter transmembrane region"/>
    <property type="match status" value="4"/>
</dbReference>
<comment type="subcellular location">
    <subcellularLocation>
        <location evidence="1">Vacuole membrane</location>
        <topology evidence="1">Multi-pass membrane protein</topology>
    </subcellularLocation>
</comment>
<dbReference type="PANTHER" id="PTHR24223">
    <property type="entry name" value="ATP-BINDING CASSETTE SUB-FAMILY C"/>
    <property type="match status" value="1"/>
</dbReference>
<comment type="similarity">
    <text evidence="2">Belongs to the ABC transporter superfamily. ABCC family. Conjugate transporter (TC 3.A.1.208) subfamily.</text>
</comment>
<dbReference type="GO" id="GO:0005524">
    <property type="term" value="F:ATP binding"/>
    <property type="evidence" value="ECO:0007669"/>
    <property type="project" value="UniProtKB-KW"/>
</dbReference>
<dbReference type="SMART" id="SM00382">
    <property type="entry name" value="AAA"/>
    <property type="match status" value="3"/>
</dbReference>
<evidence type="ECO:0000256" key="5">
    <source>
        <dbReference type="ARBA" id="ARBA00022692"/>
    </source>
</evidence>
<comment type="caution">
    <text evidence="17">The sequence shown here is derived from an EMBL/GenBank/DDBJ whole genome shotgun (WGS) entry which is preliminary data.</text>
</comment>
<keyword evidence="8" id="KW-0067">ATP-binding</keyword>
<dbReference type="OrthoDB" id="7594166at2759"/>
<feature type="transmembrane region" description="Helical" evidence="14">
    <location>
        <begin position="1147"/>
        <end position="1165"/>
    </location>
</feature>
<feature type="region of interest" description="Disordered" evidence="13">
    <location>
        <begin position="931"/>
        <end position="958"/>
    </location>
</feature>
<feature type="transmembrane region" description="Helical" evidence="14">
    <location>
        <begin position="1601"/>
        <end position="1623"/>
    </location>
</feature>
<dbReference type="Gene3D" id="3.40.50.300">
    <property type="entry name" value="P-loop containing nucleotide triphosphate hydrolases"/>
    <property type="match status" value="3"/>
</dbReference>
<dbReference type="CDD" id="cd03250">
    <property type="entry name" value="ABCC_MRP_domain1"/>
    <property type="match status" value="2"/>
</dbReference>
<dbReference type="FunFam" id="1.20.1560.10:FF:000020">
    <property type="entry name" value="ABC metal ion transporter"/>
    <property type="match status" value="2"/>
</dbReference>
<evidence type="ECO:0000256" key="1">
    <source>
        <dbReference type="ARBA" id="ARBA00004128"/>
    </source>
</evidence>
<evidence type="ECO:0000256" key="13">
    <source>
        <dbReference type="SAM" id="MobiDB-lite"/>
    </source>
</evidence>
<reference evidence="17 18" key="2">
    <citation type="submission" date="2019-01" db="EMBL/GenBank/DDBJ databases">
        <title>The decoding of complex shrimp genome reveals the adaptation for benthos swimmer, frequently molting mechanism and breeding impact on genome.</title>
        <authorList>
            <person name="Sun Y."/>
            <person name="Gao Y."/>
            <person name="Yu Y."/>
        </authorList>
    </citation>
    <scope>NUCLEOTIDE SEQUENCE [LARGE SCALE GENOMIC DNA]</scope>
    <source>
        <tissue evidence="17">Muscle</tissue>
    </source>
</reference>
<dbReference type="GO" id="GO:0015431">
    <property type="term" value="F:ABC-type glutathione S-conjugate transporter activity"/>
    <property type="evidence" value="ECO:0007669"/>
    <property type="project" value="UniProtKB-EC"/>
</dbReference>
<feature type="region of interest" description="Disordered" evidence="13">
    <location>
        <begin position="1187"/>
        <end position="1240"/>
    </location>
</feature>
<feature type="transmembrane region" description="Helical" evidence="14">
    <location>
        <begin position="1371"/>
        <end position="1390"/>
    </location>
</feature>
<feature type="transmembrane region" description="Helical" evidence="14">
    <location>
        <begin position="1557"/>
        <end position="1581"/>
    </location>
</feature>
<organism evidence="17 18">
    <name type="scientific">Penaeus vannamei</name>
    <name type="common">Whiteleg shrimp</name>
    <name type="synonym">Litopenaeus vannamei</name>
    <dbReference type="NCBI Taxonomy" id="6689"/>
    <lineage>
        <taxon>Eukaryota</taxon>
        <taxon>Metazoa</taxon>
        <taxon>Ecdysozoa</taxon>
        <taxon>Arthropoda</taxon>
        <taxon>Crustacea</taxon>
        <taxon>Multicrustacea</taxon>
        <taxon>Malacostraca</taxon>
        <taxon>Eumalacostraca</taxon>
        <taxon>Eucarida</taxon>
        <taxon>Decapoda</taxon>
        <taxon>Dendrobranchiata</taxon>
        <taxon>Penaeoidea</taxon>
        <taxon>Penaeidae</taxon>
        <taxon>Penaeus</taxon>
    </lineage>
</organism>
<dbReference type="EC" id="7.6.2.3" evidence="11"/>
<dbReference type="FunFam" id="3.40.50.300:FF:000293">
    <property type="entry name" value="ATP binding cassette subfamily C member 1"/>
    <property type="match status" value="1"/>
</dbReference>
<proteinExistence type="inferred from homology"/>
<dbReference type="FunFam" id="3.40.50.300:FF:000074">
    <property type="entry name" value="Multidrug resistance-associated protein 5 isoform 1"/>
    <property type="match status" value="1"/>
</dbReference>
<feature type="domain" description="ABC transmembrane type-1" evidence="16">
    <location>
        <begin position="2041"/>
        <end position="2373"/>
    </location>
</feature>
<dbReference type="CDD" id="cd18595">
    <property type="entry name" value="ABC_6TM_MRP1_2_3_6_D1_like"/>
    <property type="match status" value="2"/>
</dbReference>
<feature type="transmembrane region" description="Helical" evidence="14">
    <location>
        <begin position="2210"/>
        <end position="2228"/>
    </location>
</feature>
<feature type="transmembrane region" description="Helical" evidence="14">
    <location>
        <begin position="2234"/>
        <end position="2252"/>
    </location>
</feature>
<dbReference type="Pfam" id="PF00005">
    <property type="entry name" value="ABC_tran"/>
    <property type="match status" value="3"/>
</dbReference>
<keyword evidence="10 14" id="KW-0472">Membrane</keyword>
<feature type="transmembrane region" description="Helical" evidence="14">
    <location>
        <begin position="977"/>
        <end position="1003"/>
    </location>
</feature>
<comment type="catalytic activity">
    <reaction evidence="12">
        <text>leukotriene C4(in) + ATP + H2O = leukotriene C4(out) + ADP + phosphate + H(+)</text>
        <dbReference type="Rhea" id="RHEA:38963"/>
        <dbReference type="ChEBI" id="CHEBI:15377"/>
        <dbReference type="ChEBI" id="CHEBI:15378"/>
        <dbReference type="ChEBI" id="CHEBI:30616"/>
        <dbReference type="ChEBI" id="CHEBI:43474"/>
        <dbReference type="ChEBI" id="CHEBI:57973"/>
        <dbReference type="ChEBI" id="CHEBI:456216"/>
    </reaction>
    <physiologicalReaction direction="left-to-right" evidence="12">
        <dbReference type="Rhea" id="RHEA:38964"/>
    </physiologicalReaction>
</comment>
<evidence type="ECO:0000259" key="16">
    <source>
        <dbReference type="PROSITE" id="PS50929"/>
    </source>
</evidence>
<dbReference type="EMBL" id="QCYY01001562">
    <property type="protein sequence ID" value="ROT77154.1"/>
    <property type="molecule type" value="Genomic_DNA"/>
</dbReference>
<name>A0A3R7PMX1_PENVA</name>
<evidence type="ECO:0000256" key="4">
    <source>
        <dbReference type="ARBA" id="ARBA00022554"/>
    </source>
</evidence>
<evidence type="ECO:0000313" key="17">
    <source>
        <dbReference type="EMBL" id="ROT77154.1"/>
    </source>
</evidence>
<evidence type="ECO:0000256" key="11">
    <source>
        <dbReference type="ARBA" id="ARBA00024220"/>
    </source>
</evidence>
<feature type="transmembrane region" description="Helical" evidence="14">
    <location>
        <begin position="180"/>
        <end position="202"/>
    </location>
</feature>
<feature type="transmembrane region" description="Helical" evidence="14">
    <location>
        <begin position="2134"/>
        <end position="2159"/>
    </location>
</feature>
<feature type="transmembrane region" description="Helical" evidence="14">
    <location>
        <begin position="301"/>
        <end position="325"/>
    </location>
</feature>
<keyword evidence="9 14" id="KW-1133">Transmembrane helix</keyword>
<keyword evidence="3" id="KW-0813">Transport</keyword>
<keyword evidence="6" id="KW-0677">Repeat</keyword>
<evidence type="ECO:0000256" key="7">
    <source>
        <dbReference type="ARBA" id="ARBA00022741"/>
    </source>
</evidence>
<dbReference type="PROSITE" id="PS00211">
    <property type="entry name" value="ABC_TRANSPORTER_1"/>
    <property type="match status" value="3"/>
</dbReference>
<feature type="transmembrane region" description="Helical" evidence="14">
    <location>
        <begin position="421"/>
        <end position="443"/>
    </location>
</feature>
<dbReference type="GO" id="GO:0005774">
    <property type="term" value="C:vacuolar membrane"/>
    <property type="evidence" value="ECO:0007669"/>
    <property type="project" value="UniProtKB-SubCell"/>
</dbReference>
<dbReference type="PROSITE" id="PS50893">
    <property type="entry name" value="ABC_TRANSPORTER_2"/>
    <property type="match status" value="3"/>
</dbReference>
<feature type="transmembrane region" description="Helical" evidence="14">
    <location>
        <begin position="1475"/>
        <end position="1493"/>
    </location>
</feature>
<dbReference type="InterPro" id="IPR050173">
    <property type="entry name" value="ABC_transporter_C-like"/>
</dbReference>
<feature type="transmembrane region" description="Helical" evidence="14">
    <location>
        <begin position="1123"/>
        <end position="1141"/>
    </location>
</feature>
<dbReference type="FunFam" id="3.40.50.300:FF:000997">
    <property type="entry name" value="Multidrug resistance-associated protein 1"/>
    <property type="match status" value="1"/>
</dbReference>
<dbReference type="GO" id="GO:0016887">
    <property type="term" value="F:ATP hydrolysis activity"/>
    <property type="evidence" value="ECO:0007669"/>
    <property type="project" value="InterPro"/>
</dbReference>
<keyword evidence="5 14" id="KW-0812">Transmembrane</keyword>
<feature type="transmembrane region" description="Helical" evidence="14">
    <location>
        <begin position="2315"/>
        <end position="2336"/>
    </location>
</feature>
<feature type="compositionally biased region" description="Pro residues" evidence="13">
    <location>
        <begin position="1215"/>
        <end position="1239"/>
    </location>
</feature>
<feature type="domain" description="ABC transmembrane type-1" evidence="16">
    <location>
        <begin position="1336"/>
        <end position="1618"/>
    </location>
</feature>
<evidence type="ECO:0000313" key="18">
    <source>
        <dbReference type="Proteomes" id="UP000283509"/>
    </source>
</evidence>
<feature type="domain" description="ABC transporter" evidence="15">
    <location>
        <begin position="1652"/>
        <end position="1868"/>
    </location>
</feature>
<feature type="transmembrane region" description="Helical" evidence="14">
    <location>
        <begin position="2025"/>
        <end position="2051"/>
    </location>
</feature>
<dbReference type="PROSITE" id="PS50929">
    <property type="entry name" value="ABC_TM1F"/>
    <property type="match status" value="4"/>
</dbReference>
<dbReference type="PANTHER" id="PTHR24223:SF443">
    <property type="entry name" value="MULTIDRUG-RESISTANCE LIKE PROTEIN 1, ISOFORM I"/>
    <property type="match status" value="1"/>
</dbReference>
<dbReference type="InterPro" id="IPR036640">
    <property type="entry name" value="ABC1_TM_sf"/>
</dbReference>
<sequence>MDSTNITNSDPFKALSDLCKEPFWNTSRAWALSEPNLGPCVERTVLVWAPCVMLWACGLPSLLRLKRRRYNPIPWSAVSCTKVMVSVLRWRWRPRSWLGPRQLARRSRRQLTSSRPLCSWRRRWVLHISLVLMGRRKGHQNSGITWIYWLFTVVCGLPQLYTSIIVILRRDPSLPPFLTATFFVQFLCSLVLFLANCFSDGLSLTQKFNATEKPTPRLQASFLSRILFFWGASIVWLGWRRPLTSEDIWDVEPQSTTAFLAAQWDAAIGRGTAPTGAKEPSKLRPAMVPVSGRQKSVLRCLFRMTCWPFLGCGVLCFLGEGSRFLTPQILSLIINFMTTPEQPAWYGYLFSVLLLVSCSLVTVIKNRYFYEVFAMSVRVRSAIMTAVYRKALSLSSAARRDSTVGEIVNLMAVDAQCVGDTFIHLWAIVASPAVILVSLVFLWQELGPSVLAGLAVLLLLVPVNSYLSNRMKALVFSTLKFRDQRVKMVSEVINGIKVLKLYAWEGSFAAKVEAIRAEEIRRLKKVACYKTFNSLVFNSAPYLVALSTFATYLLASPENVLDAKKAFVSISLFNLMRIPLIQLPTIISQLIQANVALQRVQKFISADDLDPTAVSKDRAEANAIAVQGGKFSWEGDEGQAVWQLEDINMEVGHRKLVAVVGSVGAGKSSLISALLGEMKKEAGKVVVNGRIAYVSQQAWLQNATLRDNITWGEHFDAKRYNKVVKACALQPDLDMLPGGDMTEIGEKGINLSGGQKQRVSLARAVYSDADIVLLDDPLSAVDAHVGRYIFDNVIGPQGILHDRTRLLVTHAVTFLPRVDEVVVMEGGRVVEKGSYAELVAKQGDFANFVLQHINDTTDKEADEEYEELFDQLEHVTGAEPLLRQLSLRSSRTSVNNIGSETDLRARGRRVRSISETVTSSVDRLHSHERRATELSSAIHQPQKTRRKTPLCHRQPHDPFPFSPQVSRKMYLVYGKSMGVCLAVLPIVFMSLAQACIAGSNVWLSYWSSAGEASPSSGASYVNTSLHDLDTSAHSNTSDLNTSSYDFTNDTGLDPVSISFLFAGMLMLLLGCLRSSQVLHQRLLDSVVRLPMSFFDTNPSGRIINRFSKEVNVLDTTLPDSTRFMLVCVTQVISTMAVILAATPEAGFFILPIAVIYYLIHIVYIASSRQLKRIESVSKSPIYSHFGETLQERNDNPLPRKKRIQKRKTTHTSSIPLPPPHPPTQSSPPHEPTPNTPQNPSPLLQASFVNRLFFFWSGSIVWRGWRRPLTPDDLWDLVPENTTATLAAQWEAATSTKSSAKKEKDKHSEVKFTSLPSSESQAPILLSLWRMFGKPFILLGAIYLLAEGSRFVTPQFLSLVITFMADEQQPPWHGYLYAVSLFLSCIVSTLLRNKFYFKITVLSVRIRSIIMSAVYRKALSLSGAARRDSTLGEIVNLMAVDAQCIGETAILLWSLFGAPAIILATMVFLWEELGVSVLAGVAVLFLIVPLNSYLSNRMKSLLFAALKFRDQRVKMVSEIISGIKVLKLYAWEGSFANKVKEVRNEEIRLLKKVAFLKAFNSFIFNSSPCMVALASFTTYLLASPDNVLDAKKAFVAISLFDIMRLPIVMLPTTISQVIQAMVALKRVQNFISAEEVDPTAVTWDRSEAAAVIIRGGQFSWEGGEQQITWRLEDINLEIGHKKLVAVVGSVGAGKSSLISALLGEMKKVEGKVVVNGRMAYVSQQAWLQNATLRDNILWGQPFDETRYKKVVKACALQPDLDMLPGGDMTEIGEKGINLSGGQKQRVSLARAVYSDTDIVLLDDPLSAVDAHVGRFIFDNVIGPQGILRGKASVCCVDEVVVMRDGRVVERGSYPDLVAKQGDFANFVLQHINDANDEEGEEELEELREQLDEVPGAQSLLRQLSIRSSGTTVSNPGSTAPTGIPHKRVRSVSESYSRHQNLVRKSSCSSLNVRGRDIADVISDISVYSHLFDEDVKTSKNALNESRTSLHSSKSRRKSVEMEDLRNVSEGGEATVKGQRLVSRKMYLVYASSMGVVLAVLPVIFVALGQASIAGSNIWLSHWSSPNVGTASPLNTTSTLNTTYNPSTVFNAALPNTTSVNDTYGYNTTSLFNKNPGSLNSTSEGTSVSRGVFLTLYGAFGIAQAFFFLFLGMLSLMLGCLRSSRVLHQRLLDSVVRLPMSFFDTNPSGRIINRFSKDINVLDNTFPDNLRNFVGCFMQVVATLIVIVAATPAAGLFVLPVMLLYYLVQVIYIASSRQMKRIESVSKSPIYSHFGETLQGVTVIRAYKRQEEFNEESQRKIEFSLKATYANAAVNRWVSVILEMMGNVITFAAAIVGVAGRGHISSGVVGLSVTYAISVNLILNWVVRVASEVEANVVSVERINEYLENEREADWTAADTPSAWPDEGSVSFRNYQTRYRPGLDLVLKGITCSFRPAEKVGIVGRTGAGKSSLTLGLFRLIEAAAGEIAIDKVNIADVGLHDLRGRVSIIPQDPVLFSGTLRLNLDPLDRCSDAEVWRALELAHLASYVRTQPAGLLHPVDEEGANFSVGQRQLVCLARALLRNSRILVLDEATAAIDLETDDLIQATIRSQFAHCTVLTIAHRLNTIMDSDRVLVLHQGSVAEFDTPARLLADPHSVFYGMAKDAGLV</sequence>
<feature type="transmembrane region" description="Helical" evidence="14">
    <location>
        <begin position="1449"/>
        <end position="1469"/>
    </location>
</feature>
<evidence type="ECO:0000256" key="9">
    <source>
        <dbReference type="ARBA" id="ARBA00022989"/>
    </source>
</evidence>
<accession>A0A3R7PMX1</accession>
<feature type="transmembrane region" description="Helical" evidence="14">
    <location>
        <begin position="45"/>
        <end position="63"/>
    </location>
</feature>
<dbReference type="InterPro" id="IPR011527">
    <property type="entry name" value="ABC1_TM_dom"/>
</dbReference>
<feature type="transmembrane region" description="Helical" evidence="14">
    <location>
        <begin position="1335"/>
        <end position="1351"/>
    </location>
</feature>
<feature type="domain" description="ABC transporter" evidence="15">
    <location>
        <begin position="2408"/>
        <end position="2642"/>
    </location>
</feature>
<keyword evidence="7" id="KW-0547">Nucleotide-binding</keyword>
<dbReference type="Gene3D" id="1.20.1560.10">
    <property type="entry name" value="ABC transporter type 1, transmembrane domain"/>
    <property type="match status" value="4"/>
</dbReference>
<evidence type="ECO:0000256" key="12">
    <source>
        <dbReference type="ARBA" id="ARBA00047523"/>
    </source>
</evidence>
<evidence type="ECO:0000256" key="3">
    <source>
        <dbReference type="ARBA" id="ARBA00022448"/>
    </source>
</evidence>
<dbReference type="STRING" id="6689.A0A3R7PMX1"/>
<feature type="transmembrane region" description="Helical" evidence="14">
    <location>
        <begin position="1055"/>
        <end position="1072"/>
    </location>
</feature>
<feature type="compositionally biased region" description="Basic residues" evidence="13">
    <location>
        <begin position="1198"/>
        <end position="1209"/>
    </location>
</feature>
<gene>
    <name evidence="17" type="ORF">C7M84_004183</name>
</gene>
<evidence type="ECO:0000259" key="15">
    <source>
        <dbReference type="PROSITE" id="PS50893"/>
    </source>
</evidence>
<protein>
    <recommendedName>
        <fullName evidence="11">ABC-type glutathione-S-conjugate transporter</fullName>
        <ecNumber evidence="11">7.6.2.3</ecNumber>
    </recommendedName>
</protein>
<dbReference type="InterPro" id="IPR003593">
    <property type="entry name" value="AAA+_ATPase"/>
</dbReference>
<feature type="transmembrane region" description="Helical" evidence="14">
    <location>
        <begin position="146"/>
        <end position="168"/>
    </location>
</feature>
<dbReference type="Proteomes" id="UP000283509">
    <property type="component" value="Unassembled WGS sequence"/>
</dbReference>
<evidence type="ECO:0000256" key="14">
    <source>
        <dbReference type="SAM" id="Phobius"/>
    </source>
</evidence>
<evidence type="ECO:0000256" key="6">
    <source>
        <dbReference type="ARBA" id="ARBA00022737"/>
    </source>
</evidence>
<dbReference type="SUPFAM" id="SSF52540">
    <property type="entry name" value="P-loop containing nucleoside triphosphate hydrolases"/>
    <property type="match status" value="3"/>
</dbReference>
<dbReference type="CDD" id="cd18603">
    <property type="entry name" value="ABC_6TM_MRP1_2_3_6_D2_like"/>
    <property type="match status" value="1"/>
</dbReference>
<feature type="domain" description="ABC transmembrane type-1" evidence="16">
    <location>
        <begin position="310"/>
        <end position="592"/>
    </location>
</feature>
<keyword evidence="4" id="KW-0926">Vacuole</keyword>
<dbReference type="InterPro" id="IPR017871">
    <property type="entry name" value="ABC_transporter-like_CS"/>
</dbReference>